<gene>
    <name evidence="2" type="ORF">FXV77_03750</name>
</gene>
<keyword evidence="1" id="KW-0812">Transmembrane</keyword>
<accession>A0A5D4HE28</accession>
<keyword evidence="1" id="KW-1133">Transmembrane helix</keyword>
<dbReference type="EMBL" id="VTAV01000001">
    <property type="protein sequence ID" value="TYR38403.1"/>
    <property type="molecule type" value="Genomic_DNA"/>
</dbReference>
<keyword evidence="1" id="KW-0472">Membrane</keyword>
<name>A0A5D4HE28_9SPHI</name>
<evidence type="ECO:0000256" key="1">
    <source>
        <dbReference type="SAM" id="Phobius"/>
    </source>
</evidence>
<evidence type="ECO:0000313" key="2">
    <source>
        <dbReference type="EMBL" id="TYR38403.1"/>
    </source>
</evidence>
<feature type="transmembrane region" description="Helical" evidence="1">
    <location>
        <begin position="31"/>
        <end position="52"/>
    </location>
</feature>
<proteinExistence type="predicted"/>
<keyword evidence="3" id="KW-1185">Reference proteome</keyword>
<dbReference type="Proteomes" id="UP000322362">
    <property type="component" value="Unassembled WGS sequence"/>
</dbReference>
<comment type="caution">
    <text evidence="2">The sequence shown here is derived from an EMBL/GenBank/DDBJ whole genome shotgun (WGS) entry which is preliminary data.</text>
</comment>
<sequence>MINSNQLYNNRPSLKGILKLTGQIGISAGKVLIFILLVFGMTNCLLVFYALVQLAAAGFSWANMGISVLVVLLAFGFTMLACYLTYRYIMLLSIKKVYDMTLEQRTKISEDIIQRVEGSFNGRQELSQAQLRQTVDWSKTVYRFYQSVPIFFQSGITQYLNRIPITNYIIALKEDILAGNHRIAAVKLRFSIDEFFEAYIIGSPSNIWTWLLFPVNIVILYSLITWGVIYP</sequence>
<feature type="transmembrane region" description="Helical" evidence="1">
    <location>
        <begin position="207"/>
        <end position="229"/>
    </location>
</feature>
<dbReference type="RefSeq" id="WP_148917833.1">
    <property type="nucleotide sequence ID" value="NZ_VTAV01000001.1"/>
</dbReference>
<reference evidence="2 3" key="1">
    <citation type="submission" date="2019-08" db="EMBL/GenBank/DDBJ databases">
        <title>Phlebobacter frassis gen. nov. sp. nov., a new member of family Sphingobacteriaceae isolated from sand fly rearing media.</title>
        <authorList>
            <person name="Kakumanu M.L."/>
            <person name="Marayati B.F."/>
            <person name="Wada-Katsumata A."/>
            <person name="Wasserberg G."/>
            <person name="Schal C."/>
            <person name="Apperson C.S."/>
            <person name="Ponnusamy L."/>
        </authorList>
    </citation>
    <scope>NUCLEOTIDE SEQUENCE [LARGE SCALE GENOMIC DNA]</scope>
    <source>
        <strain evidence="2 3">SSI9</strain>
    </source>
</reference>
<protein>
    <submittedName>
        <fullName evidence="2">Uncharacterized protein</fullName>
    </submittedName>
</protein>
<evidence type="ECO:0000313" key="3">
    <source>
        <dbReference type="Proteomes" id="UP000322362"/>
    </source>
</evidence>
<dbReference type="AlphaFoldDB" id="A0A5D4HE28"/>
<organism evidence="2 3">
    <name type="scientific">Sphingobacterium phlebotomi</name>
    <dbReference type="NCBI Taxonomy" id="2605433"/>
    <lineage>
        <taxon>Bacteria</taxon>
        <taxon>Pseudomonadati</taxon>
        <taxon>Bacteroidota</taxon>
        <taxon>Sphingobacteriia</taxon>
        <taxon>Sphingobacteriales</taxon>
        <taxon>Sphingobacteriaceae</taxon>
        <taxon>Sphingobacterium</taxon>
    </lineage>
</organism>
<feature type="transmembrane region" description="Helical" evidence="1">
    <location>
        <begin position="64"/>
        <end position="86"/>
    </location>
</feature>